<feature type="compositionally biased region" description="Basic and acidic residues" evidence="9">
    <location>
        <begin position="485"/>
        <end position="497"/>
    </location>
</feature>
<dbReference type="EMBL" id="OZ019894">
    <property type="protein sequence ID" value="CAK9216144.1"/>
    <property type="molecule type" value="Genomic_DNA"/>
</dbReference>
<keyword evidence="3 8" id="KW-0813">Transport</keyword>
<comment type="similarity">
    <text evidence="2 8">Belongs to the auxin efflux carrier (TC 2.A.69.1) family.</text>
</comment>
<dbReference type="Pfam" id="PF03547">
    <property type="entry name" value="Mem_trans"/>
    <property type="match status" value="1"/>
</dbReference>
<dbReference type="InterPro" id="IPR014024">
    <property type="entry name" value="Auxin_eff_plant"/>
</dbReference>
<organism evidence="10 11">
    <name type="scientific">Sphagnum troendelagicum</name>
    <dbReference type="NCBI Taxonomy" id="128251"/>
    <lineage>
        <taxon>Eukaryota</taxon>
        <taxon>Viridiplantae</taxon>
        <taxon>Streptophyta</taxon>
        <taxon>Embryophyta</taxon>
        <taxon>Bryophyta</taxon>
        <taxon>Sphagnophytina</taxon>
        <taxon>Sphagnopsida</taxon>
        <taxon>Sphagnales</taxon>
        <taxon>Sphagnaceae</taxon>
        <taxon>Sphagnum</taxon>
    </lineage>
</organism>
<proteinExistence type="inferred from homology"/>
<feature type="transmembrane region" description="Helical" evidence="8">
    <location>
        <begin position="132"/>
        <end position="152"/>
    </location>
</feature>
<protein>
    <recommendedName>
        <fullName evidence="8">Auxin efflux carrier component</fullName>
    </recommendedName>
</protein>
<dbReference type="PANTHER" id="PTHR31752:SF18">
    <property type="entry name" value="AUXIN EFFLUX CARRIER COMPONENT 1"/>
    <property type="match status" value="1"/>
</dbReference>
<feature type="region of interest" description="Disordered" evidence="9">
    <location>
        <begin position="307"/>
        <end position="327"/>
    </location>
</feature>
<keyword evidence="5 8" id="KW-1133">Transmembrane helix</keyword>
<feature type="transmembrane region" description="Helical" evidence="8">
    <location>
        <begin position="645"/>
        <end position="664"/>
    </location>
</feature>
<evidence type="ECO:0000313" key="11">
    <source>
        <dbReference type="Proteomes" id="UP001497512"/>
    </source>
</evidence>
<comment type="function">
    <text evidence="8">May act as a component of the auxin efflux carrier.</text>
</comment>
<reference evidence="10" key="1">
    <citation type="submission" date="2024-02" db="EMBL/GenBank/DDBJ databases">
        <authorList>
            <consortium name="ELIXIR-Norway"/>
            <consortium name="Elixir Norway"/>
        </authorList>
    </citation>
    <scope>NUCLEOTIDE SEQUENCE</scope>
</reference>
<evidence type="ECO:0000256" key="7">
    <source>
        <dbReference type="ARBA" id="ARBA00023294"/>
    </source>
</evidence>
<evidence type="ECO:0000256" key="6">
    <source>
        <dbReference type="ARBA" id="ARBA00023136"/>
    </source>
</evidence>
<feature type="compositionally biased region" description="Basic and acidic residues" evidence="9">
    <location>
        <begin position="370"/>
        <end position="382"/>
    </location>
</feature>
<feature type="transmembrane region" description="Helical" evidence="8">
    <location>
        <begin position="71"/>
        <end position="90"/>
    </location>
</feature>
<sequence length="667" mass="73341">MITGGDLYSVLSAVVPLYVAMMLAYGSVKWWGILTEQQCMGVNRFVSIFAVPLLSFQFISDNDPYAMNFRFIAADAVSKVGLLLALAIWARYSKAGSLDWMITIFMLGTLPNTLVMGTPLLAAMYGEGPGSLTVQAVVLQCIIWYTLLLVMYEYRAAKILIMEQFPDTAASIVSFKVESDVMSLDGREPVLTEAEFGDDGKLHVTVRRSVSARSPNMMMMQSNAGAVGSNVHSSRSMGVITTTSSKALTPRPSNLTGAEIYSLQSSRNLTPRDSSFNHNEFYSMMMLSAGSAARSPHRQSNFTSSDIYSLHSSRGPTPRTSNFNEESSKEVHAYPKGTMNINSPRFVPSSSSPIVSHSSRIVAMNSRPSPRRETRAASPKVDEDARELHMFVWSANASPVSEAGLHVFGGNSPGRNEFDPKEVRMLMHPQSEHASDAAAAQAYNDYSREDFSFGNRENFKVENIDEEDEGGPRLDKFGSTSTAELRPKLPQEDDDMKKGMPPTVVMVKLISVMTFRKLIRNPNTYSSLIGIIWSLIAFRWHFQMPVILYKSVHILSDAGLGMAMFSLGLFMGLQERILVCGTYFAVVGMVLRFLFGPALFAAASALVGLRGVSLRVAIVQAALPQGIVPFVFAREYNVHPDILSTAVIFGMLIALPITLLYYILLGL</sequence>
<evidence type="ECO:0000256" key="9">
    <source>
        <dbReference type="SAM" id="MobiDB-lite"/>
    </source>
</evidence>
<feature type="transmembrane region" description="Helical" evidence="8">
    <location>
        <begin position="583"/>
        <end position="606"/>
    </location>
</feature>
<evidence type="ECO:0000256" key="1">
    <source>
        <dbReference type="ARBA" id="ARBA00004141"/>
    </source>
</evidence>
<evidence type="ECO:0000256" key="3">
    <source>
        <dbReference type="ARBA" id="ARBA00022448"/>
    </source>
</evidence>
<evidence type="ECO:0000256" key="5">
    <source>
        <dbReference type="ARBA" id="ARBA00022989"/>
    </source>
</evidence>
<dbReference type="Proteomes" id="UP001497512">
    <property type="component" value="Chromosome 2"/>
</dbReference>
<feature type="region of interest" description="Disordered" evidence="9">
    <location>
        <begin position="465"/>
        <end position="497"/>
    </location>
</feature>
<comment type="subcellular location">
    <subcellularLocation>
        <location evidence="1 8">Membrane</location>
        <topology evidence="1 8">Multi-pass membrane protein</topology>
    </subcellularLocation>
</comment>
<gene>
    <name evidence="10" type="ORF">CSSPTR1EN2_LOCUS13293</name>
</gene>
<feature type="transmembrane region" description="Helical" evidence="8">
    <location>
        <begin position="612"/>
        <end position="633"/>
    </location>
</feature>
<dbReference type="PANTHER" id="PTHR31752">
    <property type="entry name" value="AUXIN EFFLUX CARRIER COMPONENT 1B-RELATED"/>
    <property type="match status" value="1"/>
</dbReference>
<feature type="transmembrane region" description="Helical" evidence="8">
    <location>
        <begin position="554"/>
        <end position="571"/>
    </location>
</feature>
<dbReference type="NCBIfam" id="TIGR00946">
    <property type="entry name" value="2a69"/>
    <property type="match status" value="1"/>
</dbReference>
<feature type="transmembrane region" description="Helical" evidence="8">
    <location>
        <begin position="40"/>
        <end position="59"/>
    </location>
</feature>
<evidence type="ECO:0000313" key="10">
    <source>
        <dbReference type="EMBL" id="CAK9216144.1"/>
    </source>
</evidence>
<keyword evidence="7 8" id="KW-0927">Auxin signaling pathway</keyword>
<feature type="transmembrane region" description="Helical" evidence="8">
    <location>
        <begin position="102"/>
        <end position="126"/>
    </location>
</feature>
<feature type="transmembrane region" description="Helical" evidence="8">
    <location>
        <begin position="6"/>
        <end position="28"/>
    </location>
</feature>
<evidence type="ECO:0000256" key="8">
    <source>
        <dbReference type="RuleBase" id="RU362108"/>
    </source>
</evidence>
<name>A0ABP0UAD1_9BRYO</name>
<accession>A0ABP0UAD1</accession>
<keyword evidence="4 8" id="KW-0812">Transmembrane</keyword>
<keyword evidence="11" id="KW-1185">Reference proteome</keyword>
<feature type="compositionally biased region" description="Polar residues" evidence="9">
    <location>
        <begin position="307"/>
        <end position="325"/>
    </location>
</feature>
<feature type="transmembrane region" description="Helical" evidence="8">
    <location>
        <begin position="523"/>
        <end position="542"/>
    </location>
</feature>
<evidence type="ECO:0000256" key="2">
    <source>
        <dbReference type="ARBA" id="ARBA00009177"/>
    </source>
</evidence>
<evidence type="ECO:0000256" key="4">
    <source>
        <dbReference type="ARBA" id="ARBA00022692"/>
    </source>
</evidence>
<dbReference type="InterPro" id="IPR004776">
    <property type="entry name" value="Mem_transp_PIN-like"/>
</dbReference>
<dbReference type="InterPro" id="IPR051107">
    <property type="entry name" value="Auxin_Efflux_Carrier"/>
</dbReference>
<feature type="region of interest" description="Disordered" evidence="9">
    <location>
        <begin position="363"/>
        <end position="382"/>
    </location>
</feature>
<keyword evidence="6 8" id="KW-0472">Membrane</keyword>